<dbReference type="AlphaFoldDB" id="A0A0U3PFJ2"/>
<dbReference type="SMART" id="SM00450">
    <property type="entry name" value="RHOD"/>
    <property type="match status" value="1"/>
</dbReference>
<dbReference type="RefSeq" id="WP_044576988.1">
    <property type="nucleotide sequence ID" value="NZ_CP013745.1"/>
</dbReference>
<dbReference type="PROSITE" id="PS50206">
    <property type="entry name" value="RHODANESE_3"/>
    <property type="match status" value="1"/>
</dbReference>
<dbReference type="CDD" id="cd00158">
    <property type="entry name" value="RHOD"/>
    <property type="match status" value="1"/>
</dbReference>
<sequence>MQEINTADVLAADSNVQIIDVRESAELATGMIENAVHIPSGSVLDRAGELDKSRRVIAVCHGGGRSGRVAAILTELGFNADTLGGGMSGWEAEGLPMVSPAQ</sequence>
<keyword evidence="1" id="KW-0808">Transferase</keyword>
<reference evidence="1 2" key="1">
    <citation type="submission" date="2016-10" db="EMBL/GenBank/DDBJ databases">
        <authorList>
            <person name="de Groot N.N."/>
        </authorList>
    </citation>
    <scope>NUCLEOTIDE SEQUENCE [LARGE SCALE GENOMIC DNA]</scope>
    <source>
        <strain evidence="1 2">DSM 22274</strain>
    </source>
</reference>
<dbReference type="Proteomes" id="UP000182725">
    <property type="component" value="Unassembled WGS sequence"/>
</dbReference>
<dbReference type="GO" id="GO:0016740">
    <property type="term" value="F:transferase activity"/>
    <property type="evidence" value="ECO:0007669"/>
    <property type="project" value="UniProtKB-KW"/>
</dbReference>
<dbReference type="PANTHER" id="PTHR43031">
    <property type="entry name" value="FAD-DEPENDENT OXIDOREDUCTASE"/>
    <property type="match status" value="1"/>
</dbReference>
<dbReference type="EMBL" id="FNTV01000001">
    <property type="protein sequence ID" value="SEE72374.1"/>
    <property type="molecule type" value="Genomic_DNA"/>
</dbReference>
<dbReference type="OrthoDB" id="9800872at2"/>
<organism evidence="1 2">
    <name type="scientific">Arthrobacter alpinus</name>
    <dbReference type="NCBI Taxonomy" id="656366"/>
    <lineage>
        <taxon>Bacteria</taxon>
        <taxon>Bacillati</taxon>
        <taxon>Actinomycetota</taxon>
        <taxon>Actinomycetes</taxon>
        <taxon>Micrococcales</taxon>
        <taxon>Micrococcaceae</taxon>
        <taxon>Arthrobacter</taxon>
    </lineage>
</organism>
<dbReference type="PANTHER" id="PTHR43031:SF7">
    <property type="entry name" value="NITRIC OXIDE REDUCTASE FLRD-NAD(+) REDUCTASE"/>
    <property type="match status" value="1"/>
</dbReference>
<evidence type="ECO:0000313" key="1">
    <source>
        <dbReference type="EMBL" id="SEE72374.1"/>
    </source>
</evidence>
<proteinExistence type="predicted"/>
<name>A0A0U3PFJ2_9MICC</name>
<accession>A0A0U3PFJ2</accession>
<protein>
    <submittedName>
        <fullName evidence="1">Rhodanese-related sulfurtransferase</fullName>
    </submittedName>
</protein>
<dbReference type="InterPro" id="IPR001763">
    <property type="entry name" value="Rhodanese-like_dom"/>
</dbReference>
<dbReference type="SUPFAM" id="SSF52821">
    <property type="entry name" value="Rhodanese/Cell cycle control phosphatase"/>
    <property type="match status" value="1"/>
</dbReference>
<dbReference type="KEGG" id="arw:MB46_01110"/>
<accession>A0A1H5L5Z3</accession>
<dbReference type="InterPro" id="IPR050229">
    <property type="entry name" value="GlpE_sulfurtransferase"/>
</dbReference>
<dbReference type="STRING" id="656366.AS189_17740"/>
<dbReference type="Gene3D" id="3.40.250.10">
    <property type="entry name" value="Rhodanese-like domain"/>
    <property type="match status" value="1"/>
</dbReference>
<dbReference type="eggNOG" id="COG0607">
    <property type="taxonomic scope" value="Bacteria"/>
</dbReference>
<evidence type="ECO:0000313" key="2">
    <source>
        <dbReference type="Proteomes" id="UP000182725"/>
    </source>
</evidence>
<gene>
    <name evidence="1" type="ORF">SAMN04489740_2316</name>
</gene>
<dbReference type="Pfam" id="PF00581">
    <property type="entry name" value="Rhodanese"/>
    <property type="match status" value="1"/>
</dbReference>
<dbReference type="InterPro" id="IPR036873">
    <property type="entry name" value="Rhodanese-like_dom_sf"/>
</dbReference>